<comment type="caution">
    <text evidence="2">The sequence shown here is derived from an EMBL/GenBank/DDBJ whole genome shotgun (WGS) entry which is preliminary data.</text>
</comment>
<proteinExistence type="predicted"/>
<name>A0A094Q048_9ZZZZ</name>
<evidence type="ECO:0000256" key="1">
    <source>
        <dbReference type="SAM" id="MobiDB-lite"/>
    </source>
</evidence>
<reference evidence="2" key="1">
    <citation type="submission" date="2014-06" db="EMBL/GenBank/DDBJ databases">
        <title>Key roles for freshwater Actinobacteria revealed by deep metagenomic sequencing.</title>
        <authorList>
            <person name="Ghai R."/>
            <person name="Mizuno C.M."/>
            <person name="Picazo A."/>
            <person name="Camacho A."/>
            <person name="Rodriguez-Valera F."/>
        </authorList>
    </citation>
    <scope>NUCLEOTIDE SEQUENCE</scope>
</reference>
<dbReference type="AlphaFoldDB" id="A0A094Q048"/>
<feature type="compositionally biased region" description="Polar residues" evidence="1">
    <location>
        <begin position="302"/>
        <end position="323"/>
    </location>
</feature>
<organism evidence="2">
    <name type="scientific">freshwater metagenome</name>
    <dbReference type="NCBI Taxonomy" id="449393"/>
    <lineage>
        <taxon>unclassified sequences</taxon>
        <taxon>metagenomes</taxon>
        <taxon>ecological metagenomes</taxon>
    </lineage>
</organism>
<protein>
    <submittedName>
        <fullName evidence="2">Uncharacterized protein</fullName>
    </submittedName>
</protein>
<evidence type="ECO:0000313" key="2">
    <source>
        <dbReference type="EMBL" id="KGA15389.1"/>
    </source>
</evidence>
<sequence length="649" mass="66614">MNSHLKPTLLIGLVVAILSACSGGGGGSASVSVPPLDATPVASGLNPSPDGFSFANFASTASTEEFNADDMVAMFGNGAEICTSTASPCTLTAEATAWARMVNQARSSGHCEGLAVLSASRFQEKSTPATFSLQNSGDTTHAIIRAFATQFLNETTNATKAWAKQSPSDIVAALSASLKTGKPEFSLGVYTDGGGHAILPYAVEWPSEKVAKVKVYDSNWPGGDRYVTVDLESQEWTFSFSGKDPANDPNIWKGGKGDIDITPLSSRVTGTCPFCGEKSGVQKTLLLIRSASSDWEVETPDGTVSATNNSAGETTAQPLRSASTTPGAPVDYLVYGTTGKTKITSKSVVAVAGFTGSVGFQYTTTGKNDTAVNLTETGISTDDPTVTATLADGNIVATASGENTSLNSSGEQIAVVTETENGQKVEATATADSGAIAVDASPDKSGVGYTITTQSSPDEITVKSVDDAGNETEVTKKGQLDSTKTSNELPQGLEAPAVKPGLPSVAVRIAAAKVSARSNNAVSTRGNADISFDTSGWTIAKTANGSKGFQANLVVNDGSGSSIPACTDITCVKGMSTSILTSGTDAKTQKSTTTSMTFTMANVQTAFSVKCGDAPWQVATQSGSTYAAYCDAADITSDLTIYISNSVKN</sequence>
<dbReference type="EMBL" id="JNSL01000115">
    <property type="protein sequence ID" value="KGA15389.1"/>
    <property type="molecule type" value="Genomic_DNA"/>
</dbReference>
<feature type="region of interest" description="Disordered" evidence="1">
    <location>
        <begin position="464"/>
        <end position="497"/>
    </location>
</feature>
<feature type="compositionally biased region" description="Polar residues" evidence="1">
    <location>
        <begin position="480"/>
        <end position="489"/>
    </location>
</feature>
<feature type="region of interest" description="Disordered" evidence="1">
    <location>
        <begin position="297"/>
        <end position="323"/>
    </location>
</feature>
<gene>
    <name evidence="2" type="ORF">GM51_15025</name>
</gene>
<dbReference type="PROSITE" id="PS51257">
    <property type="entry name" value="PROKAR_LIPOPROTEIN"/>
    <property type="match status" value="1"/>
</dbReference>
<accession>A0A094Q048</accession>